<dbReference type="InterPro" id="IPR011701">
    <property type="entry name" value="MFS"/>
</dbReference>
<dbReference type="InterPro" id="IPR020846">
    <property type="entry name" value="MFS_dom"/>
</dbReference>
<dbReference type="RefSeq" id="WP_345641992.1">
    <property type="nucleotide sequence ID" value="NZ_BAABLY010000008.1"/>
</dbReference>
<evidence type="ECO:0000256" key="6">
    <source>
        <dbReference type="ARBA" id="ARBA00023136"/>
    </source>
</evidence>
<evidence type="ECO:0000256" key="5">
    <source>
        <dbReference type="ARBA" id="ARBA00022989"/>
    </source>
</evidence>
<dbReference type="Proteomes" id="UP001464923">
    <property type="component" value="Unassembled WGS sequence"/>
</dbReference>
<feature type="transmembrane region" description="Helical" evidence="7">
    <location>
        <begin position="285"/>
        <end position="303"/>
    </location>
</feature>
<feature type="transmembrane region" description="Helical" evidence="7">
    <location>
        <begin position="249"/>
        <end position="273"/>
    </location>
</feature>
<comment type="caution">
    <text evidence="9">The sequence shown here is derived from an EMBL/GenBank/DDBJ whole genome shotgun (WGS) entry which is preliminary data.</text>
</comment>
<evidence type="ECO:0000313" key="9">
    <source>
        <dbReference type="EMBL" id="MEQ3538268.1"/>
    </source>
</evidence>
<evidence type="ECO:0000256" key="7">
    <source>
        <dbReference type="SAM" id="Phobius"/>
    </source>
</evidence>
<feature type="transmembrane region" description="Helical" evidence="7">
    <location>
        <begin position="120"/>
        <end position="148"/>
    </location>
</feature>
<gene>
    <name evidence="9" type="ORF">WHI96_05510</name>
</gene>
<evidence type="ECO:0000256" key="2">
    <source>
        <dbReference type="ARBA" id="ARBA00022448"/>
    </source>
</evidence>
<feature type="transmembrane region" description="Helical" evidence="7">
    <location>
        <begin position="195"/>
        <end position="216"/>
    </location>
</feature>
<evidence type="ECO:0000256" key="4">
    <source>
        <dbReference type="ARBA" id="ARBA00022692"/>
    </source>
</evidence>
<feature type="domain" description="Major facilitator superfamily (MFS) profile" evidence="8">
    <location>
        <begin position="23"/>
        <end position="434"/>
    </location>
</feature>
<dbReference type="PANTHER" id="PTHR43045">
    <property type="entry name" value="SHIKIMATE TRANSPORTER"/>
    <property type="match status" value="1"/>
</dbReference>
<dbReference type="PANTHER" id="PTHR43045:SF1">
    <property type="entry name" value="SHIKIMATE TRANSPORTER"/>
    <property type="match status" value="1"/>
</dbReference>
<keyword evidence="4 7" id="KW-0812">Transmembrane</keyword>
<dbReference type="PROSITE" id="PS50850">
    <property type="entry name" value="MFS"/>
    <property type="match status" value="1"/>
</dbReference>
<keyword evidence="5 7" id="KW-1133">Transmembrane helix</keyword>
<accession>A0ABV1JS27</accession>
<dbReference type="SUPFAM" id="SSF103473">
    <property type="entry name" value="MFS general substrate transporter"/>
    <property type="match status" value="1"/>
</dbReference>
<organism evidence="9 10">
    <name type="scientific">Pseudonocardia tropica</name>
    <dbReference type="NCBI Taxonomy" id="681289"/>
    <lineage>
        <taxon>Bacteria</taxon>
        <taxon>Bacillati</taxon>
        <taxon>Actinomycetota</taxon>
        <taxon>Actinomycetes</taxon>
        <taxon>Pseudonocardiales</taxon>
        <taxon>Pseudonocardiaceae</taxon>
        <taxon>Pseudonocardia</taxon>
    </lineage>
</organism>
<dbReference type="CDD" id="cd17369">
    <property type="entry name" value="MFS_ShiA_like"/>
    <property type="match status" value="1"/>
</dbReference>
<evidence type="ECO:0000256" key="3">
    <source>
        <dbReference type="ARBA" id="ARBA00022475"/>
    </source>
</evidence>
<dbReference type="InterPro" id="IPR036259">
    <property type="entry name" value="MFS_trans_sf"/>
</dbReference>
<dbReference type="Gene3D" id="1.20.1250.20">
    <property type="entry name" value="MFS general substrate transporter like domains"/>
    <property type="match status" value="2"/>
</dbReference>
<feature type="transmembrane region" description="Helical" evidence="7">
    <location>
        <begin position="340"/>
        <end position="363"/>
    </location>
</feature>
<comment type="subcellular location">
    <subcellularLocation>
        <location evidence="1">Cell membrane</location>
        <topology evidence="1">Multi-pass membrane protein</topology>
    </subcellularLocation>
</comment>
<feature type="transmembrane region" description="Helical" evidence="7">
    <location>
        <begin position="384"/>
        <end position="405"/>
    </location>
</feature>
<keyword evidence="3" id="KW-1003">Cell membrane</keyword>
<keyword evidence="10" id="KW-1185">Reference proteome</keyword>
<evidence type="ECO:0000259" key="8">
    <source>
        <dbReference type="PROSITE" id="PS50850"/>
    </source>
</evidence>
<feature type="transmembrane region" description="Helical" evidence="7">
    <location>
        <begin position="160"/>
        <end position="183"/>
    </location>
</feature>
<keyword evidence="2" id="KW-0813">Transport</keyword>
<proteinExistence type="predicted"/>
<feature type="transmembrane region" description="Helical" evidence="7">
    <location>
        <begin position="411"/>
        <end position="429"/>
    </location>
</feature>
<name>A0ABV1JS27_9PSEU</name>
<dbReference type="EMBL" id="JBEDNP010000003">
    <property type="protein sequence ID" value="MEQ3538268.1"/>
    <property type="molecule type" value="Genomic_DNA"/>
</dbReference>
<feature type="transmembrane region" description="Helical" evidence="7">
    <location>
        <begin position="60"/>
        <end position="84"/>
    </location>
</feature>
<feature type="transmembrane region" description="Helical" evidence="7">
    <location>
        <begin position="315"/>
        <end position="334"/>
    </location>
</feature>
<reference evidence="9 10" key="1">
    <citation type="submission" date="2024-03" db="EMBL/GenBank/DDBJ databases">
        <title>Draft genome sequence of Pseudonocardia tropica JCM 19149.</title>
        <authorList>
            <person name="Butdee W."/>
            <person name="Duangmal K."/>
        </authorList>
    </citation>
    <scope>NUCLEOTIDE SEQUENCE [LARGE SCALE GENOMIC DNA]</scope>
    <source>
        <strain evidence="9 10">JCM 19149</strain>
    </source>
</reference>
<protein>
    <submittedName>
        <fullName evidence="9">MFS transporter</fullName>
    </submittedName>
</protein>
<sequence>MSTTPEPQTGSLVVGDPEQRRRTLAASVSGTVIEWYDFTLYGLAAALVFGPLYFPDAGALGGVLASLATFAVGLGARPIGGLIFAHYGDRIGRKPTMFLVLMVMGVSTTLIGLLPTAETIGIWAAVILVVLRLLQGAGAGAEFAGAITMVTEVTGNRGRAYAASLPGAAIYVGTGGATLVFTLVTLMPEEAFLAWGWRIPFLASAAMVLVAAYLRWRVEETPAFRKLEQNDSVQSAPVLEVLRNNRRSVLLGMGVFVLIIPWAYAMQVFVLSYVTNTLEVPKGTALTGLIIAEFLAIPVILACGRLADRVGRRPVMLFGAAFCLLFAMPMFWMLESGSGVLIAVAMTLGICVSQGCTSGPAGAMLADLFPARSRWSGIALSREIPAAVVGGTAPLVATALVAWGGGSPVGVAVYLMVLSLVGLVAIVALPETLERTTRPAPTAAADASVPSRRS</sequence>
<keyword evidence="6 7" id="KW-0472">Membrane</keyword>
<feature type="transmembrane region" description="Helical" evidence="7">
    <location>
        <begin position="96"/>
        <end position="114"/>
    </location>
</feature>
<dbReference type="Pfam" id="PF07690">
    <property type="entry name" value="MFS_1"/>
    <property type="match status" value="1"/>
</dbReference>
<evidence type="ECO:0000256" key="1">
    <source>
        <dbReference type="ARBA" id="ARBA00004651"/>
    </source>
</evidence>
<evidence type="ECO:0000313" key="10">
    <source>
        <dbReference type="Proteomes" id="UP001464923"/>
    </source>
</evidence>
<feature type="transmembrane region" description="Helical" evidence="7">
    <location>
        <begin position="35"/>
        <end position="54"/>
    </location>
</feature>